<evidence type="ECO:0000256" key="4">
    <source>
        <dbReference type="ARBA" id="ARBA00022525"/>
    </source>
</evidence>
<dbReference type="InterPro" id="IPR050732">
    <property type="entry name" value="Beta-glucan_modifiers"/>
</dbReference>
<dbReference type="GO" id="GO:0009277">
    <property type="term" value="C:fungal-type cell wall"/>
    <property type="evidence" value="ECO:0007669"/>
    <property type="project" value="TreeGrafter"/>
</dbReference>
<dbReference type="PANTHER" id="PTHR16631">
    <property type="entry name" value="GLUCAN 1,3-BETA-GLUCOSIDASE"/>
    <property type="match status" value="1"/>
</dbReference>
<feature type="compositionally biased region" description="Low complexity" evidence="7">
    <location>
        <begin position="122"/>
        <end position="143"/>
    </location>
</feature>
<evidence type="ECO:0000256" key="6">
    <source>
        <dbReference type="ARBA" id="ARBA00022801"/>
    </source>
</evidence>
<proteinExistence type="inferred from homology"/>
<evidence type="ECO:0000256" key="1">
    <source>
        <dbReference type="ARBA" id="ARBA00004191"/>
    </source>
</evidence>
<keyword evidence="6" id="KW-0378">Hydrolase</keyword>
<dbReference type="PROSITE" id="PS00587">
    <property type="entry name" value="GLYCOSYL_HYDROL_F17"/>
    <property type="match status" value="1"/>
</dbReference>
<comment type="similarity">
    <text evidence="2">Belongs to the glycosyl hydrolase 17 family.</text>
</comment>
<dbReference type="Proteomes" id="UP001152607">
    <property type="component" value="Unassembled WGS sequence"/>
</dbReference>
<dbReference type="AlphaFoldDB" id="A0A9W4UPN3"/>
<dbReference type="GO" id="GO:0005576">
    <property type="term" value="C:extracellular region"/>
    <property type="evidence" value="ECO:0007669"/>
    <property type="project" value="TreeGrafter"/>
</dbReference>
<name>A0A9W4UPN3_9PLEO</name>
<dbReference type="SUPFAM" id="SSF51445">
    <property type="entry name" value="(Trans)glycosidases"/>
    <property type="match status" value="1"/>
</dbReference>
<dbReference type="EMBL" id="CAOQHR010000008">
    <property type="protein sequence ID" value="CAI6338832.1"/>
    <property type="molecule type" value="Genomic_DNA"/>
</dbReference>
<evidence type="ECO:0000256" key="7">
    <source>
        <dbReference type="SAM" id="MobiDB-lite"/>
    </source>
</evidence>
<reference evidence="8" key="1">
    <citation type="submission" date="2023-01" db="EMBL/GenBank/DDBJ databases">
        <authorList>
            <person name="Van Ghelder C."/>
            <person name="Rancurel C."/>
        </authorList>
    </citation>
    <scope>NUCLEOTIDE SEQUENCE</scope>
    <source>
        <strain evidence="8">CNCM I-4278</strain>
    </source>
</reference>
<dbReference type="InterPro" id="IPR017853">
    <property type="entry name" value="GH"/>
</dbReference>
<protein>
    <recommendedName>
        <fullName evidence="10">Glycoside hydrolase</fullName>
    </recommendedName>
</protein>
<dbReference type="Gene3D" id="3.20.20.80">
    <property type="entry name" value="Glycosidases"/>
    <property type="match status" value="1"/>
</dbReference>
<evidence type="ECO:0000256" key="3">
    <source>
        <dbReference type="ARBA" id="ARBA00022512"/>
    </source>
</evidence>
<keyword evidence="3" id="KW-0134">Cell wall</keyword>
<evidence type="ECO:0000313" key="9">
    <source>
        <dbReference type="Proteomes" id="UP001152607"/>
    </source>
</evidence>
<evidence type="ECO:0008006" key="10">
    <source>
        <dbReference type="Google" id="ProtNLM"/>
    </source>
</evidence>
<sequence>MRVTAFSGVLVGAAMVAGAIGYPLLAERALITETVYITKSVTNAVVYIDEHGSPIYTSTIATLDPGIESTAVVPSVVVASSTAAVIEPALPGPVLPTPAFSLDVQPTSASLSHAAERPAEHTTAPASSQATSVAVVPSSSQAAFNSQPSSAPEQGKSSDSFPLGITYDTFKGSQGSIECKTPDEMAAEFEKMKEFGIVRIYGNDCGVIPVAVQQARKNNQKLMAGIYTPNQDIQDVVSALSDAVSRYNGGDWSIISLVSVENERVNARVVTVAKVHDIFDQVRNALSKVGYYGPIGPVETVPAIVNSPDLCDKSDMTLVNIHAFFDPNTKAEDAGTFVKSEVQRVKNACPNKRVVVTESGWPSQGTSHDKAEVSKSAQAAAIKSIRASFDHDLFLFNAFDSTWKSDDDSTFNAERWWGIL</sequence>
<comment type="caution">
    <text evidence="8">The sequence shown here is derived from an EMBL/GenBank/DDBJ whole genome shotgun (WGS) entry which is preliminary data.</text>
</comment>
<keyword evidence="9" id="KW-1185">Reference proteome</keyword>
<dbReference type="GO" id="GO:0071555">
    <property type="term" value="P:cell wall organization"/>
    <property type="evidence" value="ECO:0007669"/>
    <property type="project" value="TreeGrafter"/>
</dbReference>
<evidence type="ECO:0000256" key="2">
    <source>
        <dbReference type="ARBA" id="ARBA00008773"/>
    </source>
</evidence>
<accession>A0A9W4UPN3</accession>
<dbReference type="GO" id="GO:0009986">
    <property type="term" value="C:cell surface"/>
    <property type="evidence" value="ECO:0007669"/>
    <property type="project" value="TreeGrafter"/>
</dbReference>
<evidence type="ECO:0000313" key="8">
    <source>
        <dbReference type="EMBL" id="CAI6338832.1"/>
    </source>
</evidence>
<feature type="region of interest" description="Disordered" evidence="7">
    <location>
        <begin position="110"/>
        <end position="159"/>
    </location>
</feature>
<feature type="compositionally biased region" description="Polar residues" evidence="7">
    <location>
        <begin position="144"/>
        <end position="159"/>
    </location>
</feature>
<keyword evidence="5" id="KW-0732">Signal</keyword>
<evidence type="ECO:0000256" key="5">
    <source>
        <dbReference type="ARBA" id="ARBA00022729"/>
    </source>
</evidence>
<dbReference type="GO" id="GO:0005975">
    <property type="term" value="P:carbohydrate metabolic process"/>
    <property type="evidence" value="ECO:0007669"/>
    <property type="project" value="InterPro"/>
</dbReference>
<organism evidence="8 9">
    <name type="scientific">Periconia digitata</name>
    <dbReference type="NCBI Taxonomy" id="1303443"/>
    <lineage>
        <taxon>Eukaryota</taxon>
        <taxon>Fungi</taxon>
        <taxon>Dikarya</taxon>
        <taxon>Ascomycota</taxon>
        <taxon>Pezizomycotina</taxon>
        <taxon>Dothideomycetes</taxon>
        <taxon>Pleosporomycetidae</taxon>
        <taxon>Pleosporales</taxon>
        <taxon>Massarineae</taxon>
        <taxon>Periconiaceae</taxon>
        <taxon>Periconia</taxon>
    </lineage>
</organism>
<dbReference type="OrthoDB" id="941679at2759"/>
<dbReference type="GO" id="GO:0042973">
    <property type="term" value="F:glucan endo-1,3-beta-D-glucosidase activity"/>
    <property type="evidence" value="ECO:0007669"/>
    <property type="project" value="TreeGrafter"/>
</dbReference>
<gene>
    <name evidence="8" type="ORF">PDIGIT_LOCUS11967</name>
</gene>
<keyword evidence="4" id="KW-0964">Secreted</keyword>
<dbReference type="InterPro" id="IPR000490">
    <property type="entry name" value="Glyco_hydro_17"/>
</dbReference>
<comment type="subcellular location">
    <subcellularLocation>
        <location evidence="1">Secreted</location>
        <location evidence="1">Cell wall</location>
    </subcellularLocation>
</comment>
<dbReference type="PANTHER" id="PTHR16631:SF14">
    <property type="entry name" value="FAMILY 17 GLUCOSIDASE SCW10-RELATED"/>
    <property type="match status" value="1"/>
</dbReference>